<feature type="transmembrane region" description="Helical" evidence="1">
    <location>
        <begin position="17"/>
        <end position="39"/>
    </location>
</feature>
<dbReference type="InterPro" id="IPR036259">
    <property type="entry name" value="MFS_trans_sf"/>
</dbReference>
<comment type="caution">
    <text evidence="2">The sequence shown here is derived from an EMBL/GenBank/DDBJ whole genome shotgun (WGS) entry which is preliminary data.</text>
</comment>
<accession>A0A7I8W3Y5</accession>
<organism evidence="2 3">
    <name type="scientific">Dimorphilus gyrociliatus</name>
    <dbReference type="NCBI Taxonomy" id="2664684"/>
    <lineage>
        <taxon>Eukaryota</taxon>
        <taxon>Metazoa</taxon>
        <taxon>Spiralia</taxon>
        <taxon>Lophotrochozoa</taxon>
        <taxon>Annelida</taxon>
        <taxon>Polychaeta</taxon>
        <taxon>Polychaeta incertae sedis</taxon>
        <taxon>Dinophilidae</taxon>
        <taxon>Dimorphilus</taxon>
    </lineage>
</organism>
<feature type="transmembrane region" description="Helical" evidence="1">
    <location>
        <begin position="106"/>
        <end position="124"/>
    </location>
</feature>
<dbReference type="EMBL" id="CAJFCJ010000019">
    <property type="protein sequence ID" value="CAD5123193.1"/>
    <property type="molecule type" value="Genomic_DNA"/>
</dbReference>
<feature type="transmembrane region" description="Helical" evidence="1">
    <location>
        <begin position="46"/>
        <end position="66"/>
    </location>
</feature>
<feature type="transmembrane region" description="Helical" evidence="1">
    <location>
        <begin position="130"/>
        <end position="150"/>
    </location>
</feature>
<dbReference type="Proteomes" id="UP000549394">
    <property type="component" value="Unassembled WGS sequence"/>
</dbReference>
<evidence type="ECO:0000313" key="2">
    <source>
        <dbReference type="EMBL" id="CAD5123193.1"/>
    </source>
</evidence>
<dbReference type="AlphaFoldDB" id="A0A7I8W3Y5"/>
<evidence type="ECO:0000313" key="3">
    <source>
        <dbReference type="Proteomes" id="UP000549394"/>
    </source>
</evidence>
<keyword evidence="1" id="KW-1133">Transmembrane helix</keyword>
<proteinExistence type="predicted"/>
<dbReference type="SUPFAM" id="SSF103473">
    <property type="entry name" value="MFS general substrate transporter"/>
    <property type="match status" value="1"/>
</dbReference>
<dbReference type="Gene3D" id="1.20.1250.20">
    <property type="entry name" value="MFS general substrate transporter like domains"/>
    <property type="match status" value="1"/>
</dbReference>
<keyword evidence="1" id="KW-0812">Transmembrane</keyword>
<keyword evidence="3" id="KW-1185">Reference proteome</keyword>
<keyword evidence="1" id="KW-0472">Membrane</keyword>
<evidence type="ECO:0000256" key="1">
    <source>
        <dbReference type="SAM" id="Phobius"/>
    </source>
</evidence>
<sequence>MHCGDFLHSDSYRVESLTMQVIVNAVAISGAFFATLLLNSGFRVKLLQAVFIFSAFVSLLQFVTTVNEASSFIVQSIFSALLAFLVTLLLLHGVEAFPTEVRTTGLGLLWASKHLGASIGVNAFREAPSSASAIISAILMIAAAFLCRYVPDNRKRLM</sequence>
<reference evidence="2 3" key="1">
    <citation type="submission" date="2020-08" db="EMBL/GenBank/DDBJ databases">
        <authorList>
            <person name="Hejnol A."/>
        </authorList>
    </citation>
    <scope>NUCLEOTIDE SEQUENCE [LARGE SCALE GENOMIC DNA]</scope>
</reference>
<name>A0A7I8W3Y5_9ANNE</name>
<protein>
    <submittedName>
        <fullName evidence="2">DgyrCDS11557</fullName>
    </submittedName>
</protein>
<feature type="transmembrane region" description="Helical" evidence="1">
    <location>
        <begin position="72"/>
        <end position="94"/>
    </location>
</feature>
<gene>
    <name evidence="2" type="ORF">DGYR_LOCUS10897</name>
</gene>